<protein>
    <submittedName>
        <fullName evidence="2">Uncharacterized protein</fullName>
    </submittedName>
</protein>
<dbReference type="RefSeq" id="WP_072674167.1">
    <property type="nucleotide sequence ID" value="NZ_FRDF01000008.1"/>
</dbReference>
<dbReference type="EMBL" id="FRDF01000008">
    <property type="protein sequence ID" value="SHN57468.1"/>
    <property type="molecule type" value="Genomic_DNA"/>
</dbReference>
<evidence type="ECO:0000313" key="3">
    <source>
        <dbReference type="Proteomes" id="UP000184391"/>
    </source>
</evidence>
<keyword evidence="3" id="KW-1185">Reference proteome</keyword>
<dbReference type="STRING" id="198312.SAMN02745193_01644"/>
<sequence>MIDYFALALGHALMAIALLRLVLRDDLDADPLLEGMKSEQERNRLAAIEARRSAARQALGKDRDAQGTADIGDTHPG</sequence>
<dbReference type="AlphaFoldDB" id="A0A1M7SG67"/>
<proteinExistence type="predicted"/>
<feature type="region of interest" description="Disordered" evidence="1">
    <location>
        <begin position="55"/>
        <end position="77"/>
    </location>
</feature>
<accession>A0A1M7SG67</accession>
<evidence type="ECO:0000313" key="2">
    <source>
        <dbReference type="EMBL" id="SHN57468.1"/>
    </source>
</evidence>
<organism evidence="2 3">
    <name type="scientific">Erythrobacter sanguineus</name>
    <dbReference type="NCBI Taxonomy" id="198312"/>
    <lineage>
        <taxon>Bacteria</taxon>
        <taxon>Pseudomonadati</taxon>
        <taxon>Pseudomonadota</taxon>
        <taxon>Alphaproteobacteria</taxon>
        <taxon>Sphingomonadales</taxon>
        <taxon>Erythrobacteraceae</taxon>
        <taxon>Erythrobacter/Porphyrobacter group</taxon>
        <taxon>Erythrobacter</taxon>
    </lineage>
</organism>
<evidence type="ECO:0000256" key="1">
    <source>
        <dbReference type="SAM" id="MobiDB-lite"/>
    </source>
</evidence>
<gene>
    <name evidence="2" type="ORF">SAMN02745193_01644</name>
</gene>
<dbReference type="Proteomes" id="UP000184391">
    <property type="component" value="Unassembled WGS sequence"/>
</dbReference>
<name>A0A1M7SG67_9SPHN</name>
<reference evidence="3" key="1">
    <citation type="submission" date="2016-12" db="EMBL/GenBank/DDBJ databases">
        <authorList>
            <person name="Varghese N."/>
            <person name="Submissions S."/>
        </authorList>
    </citation>
    <scope>NUCLEOTIDE SEQUENCE [LARGE SCALE GENOMIC DNA]</scope>
    <source>
        <strain evidence="3">DSM 11032</strain>
    </source>
</reference>